<evidence type="ECO:0000256" key="2">
    <source>
        <dbReference type="SAM" id="Phobius"/>
    </source>
</evidence>
<dbReference type="CDD" id="cd14852">
    <property type="entry name" value="LD-carboxypeptidase"/>
    <property type="match status" value="1"/>
</dbReference>
<feature type="compositionally biased region" description="Polar residues" evidence="1">
    <location>
        <begin position="9"/>
        <end position="25"/>
    </location>
</feature>
<dbReference type="InterPro" id="IPR052179">
    <property type="entry name" value="DD-CPase-like"/>
</dbReference>
<accession>A0A2T1GLI4</accession>
<feature type="transmembrane region" description="Helical" evidence="2">
    <location>
        <begin position="57"/>
        <end position="80"/>
    </location>
</feature>
<dbReference type="PANTHER" id="PTHR34385">
    <property type="entry name" value="D-ALANYL-D-ALANINE CARBOXYPEPTIDASE"/>
    <property type="match status" value="1"/>
</dbReference>
<keyword evidence="5" id="KW-1185">Reference proteome</keyword>
<dbReference type="Gene3D" id="3.30.1380.10">
    <property type="match status" value="1"/>
</dbReference>
<name>A0A2T1GLI4_9CYAN</name>
<proteinExistence type="predicted"/>
<dbReference type="GO" id="GO:0006508">
    <property type="term" value="P:proteolysis"/>
    <property type="evidence" value="ECO:0007669"/>
    <property type="project" value="InterPro"/>
</dbReference>
<evidence type="ECO:0000256" key="1">
    <source>
        <dbReference type="SAM" id="MobiDB-lite"/>
    </source>
</evidence>
<gene>
    <name evidence="4" type="ORF">C7B77_03685</name>
</gene>
<organism evidence="4 5">
    <name type="scientific">Chamaesiphon polymorphus CCALA 037</name>
    <dbReference type="NCBI Taxonomy" id="2107692"/>
    <lineage>
        <taxon>Bacteria</taxon>
        <taxon>Bacillati</taxon>
        <taxon>Cyanobacteriota</taxon>
        <taxon>Cyanophyceae</taxon>
        <taxon>Gomontiellales</taxon>
        <taxon>Chamaesiphonaceae</taxon>
        <taxon>Chamaesiphon</taxon>
    </lineage>
</organism>
<evidence type="ECO:0000259" key="3">
    <source>
        <dbReference type="Pfam" id="PF02557"/>
    </source>
</evidence>
<feature type="compositionally biased region" description="Basic and acidic residues" evidence="1">
    <location>
        <begin position="37"/>
        <end position="47"/>
    </location>
</feature>
<keyword evidence="4" id="KW-0645">Protease</keyword>
<keyword evidence="4" id="KW-0121">Carboxypeptidase</keyword>
<dbReference type="PANTHER" id="PTHR34385:SF1">
    <property type="entry name" value="PEPTIDOGLYCAN L-ALANYL-D-GLUTAMATE ENDOPEPTIDASE CWLK"/>
    <property type="match status" value="1"/>
</dbReference>
<dbReference type="SUPFAM" id="SSF55166">
    <property type="entry name" value="Hedgehog/DD-peptidase"/>
    <property type="match status" value="1"/>
</dbReference>
<feature type="region of interest" description="Disordered" evidence="1">
    <location>
        <begin position="1"/>
        <end position="47"/>
    </location>
</feature>
<dbReference type="InterPro" id="IPR058193">
    <property type="entry name" value="VanY/YodJ_core_dom"/>
</dbReference>
<feature type="domain" description="D-alanyl-D-alanine carboxypeptidase-like core" evidence="3">
    <location>
        <begin position="137"/>
        <end position="266"/>
    </location>
</feature>
<dbReference type="OrthoDB" id="9792074at2"/>
<dbReference type="GO" id="GO:0004180">
    <property type="term" value="F:carboxypeptidase activity"/>
    <property type="evidence" value="ECO:0007669"/>
    <property type="project" value="UniProtKB-KW"/>
</dbReference>
<dbReference type="EMBL" id="PVWO01000026">
    <property type="protein sequence ID" value="PSB58695.1"/>
    <property type="molecule type" value="Genomic_DNA"/>
</dbReference>
<reference evidence="4 5" key="1">
    <citation type="submission" date="2018-03" db="EMBL/GenBank/DDBJ databases">
        <title>The ancient ancestry and fast evolution of plastids.</title>
        <authorList>
            <person name="Moore K.R."/>
            <person name="Magnabosco C."/>
            <person name="Momper L."/>
            <person name="Gold D.A."/>
            <person name="Bosak T."/>
            <person name="Fournier G.P."/>
        </authorList>
    </citation>
    <scope>NUCLEOTIDE SEQUENCE [LARGE SCALE GENOMIC DNA]</scope>
    <source>
        <strain evidence="4 5">CCALA 037</strain>
    </source>
</reference>
<keyword evidence="2" id="KW-0812">Transmembrane</keyword>
<dbReference type="InterPro" id="IPR003709">
    <property type="entry name" value="VanY-like_core_dom"/>
</dbReference>
<protein>
    <submittedName>
        <fullName evidence="4">D-alanyl-D-alanine carboxypeptidase</fullName>
    </submittedName>
</protein>
<comment type="caution">
    <text evidence="4">The sequence shown here is derived from an EMBL/GenBank/DDBJ whole genome shotgun (WGS) entry which is preliminary data.</text>
</comment>
<dbReference type="Proteomes" id="UP000238937">
    <property type="component" value="Unassembled WGS sequence"/>
</dbReference>
<evidence type="ECO:0000313" key="4">
    <source>
        <dbReference type="EMBL" id="PSB58695.1"/>
    </source>
</evidence>
<sequence>MQYSRNREQQLSNSDRSRPANNSANLGKAEDIPAALRDGDKTRPDRLKTIAVPRRPISGIAIGLTILASSGAAFLVVTALRQSPIVQTPIVNTATSNDPVSQNPTPAQSADTDNVLNHLPYAEAPDAELVSIGGGYRLRKAAAAKFQAMVAAARASGVNITTISAFRSVEDQKRLFFSVGAERGQRPTKRAEISAPPKYSEHHTGYAVDIGDGTVPATNLNQNFDTTPAYKWMKANAATYGFELSFPKDNIQKISYEPWHWRFVGDINSLETFYKARNLNNK</sequence>
<dbReference type="InterPro" id="IPR009045">
    <property type="entry name" value="Zn_M74/Hedgehog-like"/>
</dbReference>
<dbReference type="AlphaFoldDB" id="A0A2T1GLI4"/>
<keyword evidence="4" id="KW-0378">Hydrolase</keyword>
<keyword evidence="2" id="KW-1133">Transmembrane helix</keyword>
<dbReference type="Pfam" id="PF02557">
    <property type="entry name" value="VanY"/>
    <property type="match status" value="1"/>
</dbReference>
<keyword evidence="2" id="KW-0472">Membrane</keyword>
<evidence type="ECO:0000313" key="5">
    <source>
        <dbReference type="Proteomes" id="UP000238937"/>
    </source>
</evidence>